<accession>A0A5C4M8K8</accession>
<dbReference type="InterPro" id="IPR001387">
    <property type="entry name" value="Cro/C1-type_HTH"/>
</dbReference>
<dbReference type="Proteomes" id="UP000305546">
    <property type="component" value="Unassembled WGS sequence"/>
</dbReference>
<dbReference type="Gene3D" id="1.10.260.40">
    <property type="entry name" value="lambda repressor-like DNA-binding domains"/>
    <property type="match status" value="1"/>
</dbReference>
<proteinExistence type="predicted"/>
<dbReference type="GO" id="GO:0003677">
    <property type="term" value="F:DNA binding"/>
    <property type="evidence" value="ECO:0007669"/>
    <property type="project" value="InterPro"/>
</dbReference>
<gene>
    <name evidence="1" type="ORF">FG385_04325</name>
</gene>
<dbReference type="RefSeq" id="WP_139095285.1">
    <property type="nucleotide sequence ID" value="NZ_VDFW01000003.1"/>
</dbReference>
<reference evidence="1 2" key="1">
    <citation type="submission" date="2019-06" db="EMBL/GenBank/DDBJ databases">
        <title>Amycolatopsis alkalitolerans sp. nov., isolated from Gastrodia elata Blume.</title>
        <authorList>
            <person name="Narsing Rao M.P."/>
            <person name="Li W.J."/>
        </authorList>
    </citation>
    <scope>NUCLEOTIDE SEQUENCE [LARGE SCALE GENOMIC DNA]</scope>
    <source>
        <strain evidence="1 2">SYSUP0005</strain>
    </source>
</reference>
<sequence length="99" mass="10954">MPTRERGVRFRRGSGDCEPIGSLIRSTRREHGLTQHGLADTLASASGNGSLGRDEVSRWERGKRVPGPYWRGWLSDVLDIAPDRLHSSARAARHLRGPA</sequence>
<evidence type="ECO:0000313" key="1">
    <source>
        <dbReference type="EMBL" id="TNC28507.1"/>
    </source>
</evidence>
<dbReference type="SUPFAM" id="SSF47413">
    <property type="entry name" value="lambda repressor-like DNA-binding domains"/>
    <property type="match status" value="1"/>
</dbReference>
<dbReference type="EMBL" id="VDFW01000003">
    <property type="protein sequence ID" value="TNC28507.1"/>
    <property type="molecule type" value="Genomic_DNA"/>
</dbReference>
<dbReference type="AlphaFoldDB" id="A0A5C4M8K8"/>
<organism evidence="1 2">
    <name type="scientific">Amycolatopsis alkalitolerans</name>
    <dbReference type="NCBI Taxonomy" id="2547244"/>
    <lineage>
        <taxon>Bacteria</taxon>
        <taxon>Bacillati</taxon>
        <taxon>Actinomycetota</taxon>
        <taxon>Actinomycetes</taxon>
        <taxon>Pseudonocardiales</taxon>
        <taxon>Pseudonocardiaceae</taxon>
        <taxon>Amycolatopsis</taxon>
    </lineage>
</organism>
<evidence type="ECO:0000313" key="2">
    <source>
        <dbReference type="Proteomes" id="UP000305546"/>
    </source>
</evidence>
<dbReference type="InterPro" id="IPR010982">
    <property type="entry name" value="Lambda_DNA-bd_dom_sf"/>
</dbReference>
<comment type="caution">
    <text evidence="1">The sequence shown here is derived from an EMBL/GenBank/DDBJ whole genome shotgun (WGS) entry which is preliminary data.</text>
</comment>
<dbReference type="CDD" id="cd00093">
    <property type="entry name" value="HTH_XRE"/>
    <property type="match status" value="1"/>
</dbReference>
<protein>
    <submittedName>
        <fullName evidence="1">Helix-turn-helix transcriptional regulator</fullName>
    </submittedName>
</protein>
<keyword evidence="2" id="KW-1185">Reference proteome</keyword>
<name>A0A5C4M8K8_9PSEU</name>